<organism evidence="3">
    <name type="scientific">Mycobacterium xenopi 4042</name>
    <dbReference type="NCBI Taxonomy" id="1299334"/>
    <lineage>
        <taxon>Bacteria</taxon>
        <taxon>Bacillati</taxon>
        <taxon>Actinomycetota</taxon>
        <taxon>Actinomycetes</taxon>
        <taxon>Mycobacteriales</taxon>
        <taxon>Mycobacteriaceae</taxon>
        <taxon>Mycobacterium</taxon>
    </lineage>
</organism>
<evidence type="ECO:0000313" key="3">
    <source>
        <dbReference type="EMBL" id="EUA68742.1"/>
    </source>
</evidence>
<gene>
    <name evidence="3" type="ORF">I553_1930</name>
</gene>
<feature type="region of interest" description="Disordered" evidence="1">
    <location>
        <begin position="266"/>
        <end position="287"/>
    </location>
</feature>
<dbReference type="PATRIC" id="fig|1299334.3.peg.1422"/>
<feature type="region of interest" description="Disordered" evidence="1">
    <location>
        <begin position="78"/>
        <end position="97"/>
    </location>
</feature>
<dbReference type="AlphaFoldDB" id="X8DJE6"/>
<reference evidence="3" key="1">
    <citation type="submission" date="2014-01" db="EMBL/GenBank/DDBJ databases">
        <authorList>
            <person name="Brown-Elliot B."/>
            <person name="Wallace R."/>
            <person name="Lenaerts A."/>
            <person name="Ordway D."/>
            <person name="DeGroote M.A."/>
            <person name="Parker T."/>
            <person name="Sizemore C."/>
            <person name="Tallon L.J."/>
            <person name="Sadzewicz L.K."/>
            <person name="Sengamalay N."/>
            <person name="Fraser C.M."/>
            <person name="Hine E."/>
            <person name="Shefchek K.A."/>
            <person name="Das S.P."/>
            <person name="Tettelin H."/>
        </authorList>
    </citation>
    <scope>NUCLEOTIDE SEQUENCE [LARGE SCALE GENOMIC DNA]</scope>
    <source>
        <strain evidence="3">4042</strain>
    </source>
</reference>
<feature type="region of interest" description="Disordered" evidence="1">
    <location>
        <begin position="141"/>
        <end position="171"/>
    </location>
</feature>
<protein>
    <submittedName>
        <fullName evidence="3">Metal cation transporting P-type ATPase CtpH domain protein</fullName>
    </submittedName>
</protein>
<evidence type="ECO:0000256" key="2">
    <source>
        <dbReference type="SAM" id="SignalP"/>
    </source>
</evidence>
<name>X8DJE6_MYCXE</name>
<accession>X8DJE6</accession>
<feature type="signal peptide" evidence="2">
    <location>
        <begin position="1"/>
        <end position="23"/>
    </location>
</feature>
<proteinExistence type="predicted"/>
<comment type="caution">
    <text evidence="3">The sequence shown here is derived from an EMBL/GenBank/DDBJ whole genome shotgun (WGS) entry which is preliminary data.</text>
</comment>
<feature type="chain" id="PRO_5038522422" evidence="2">
    <location>
        <begin position="24"/>
        <end position="321"/>
    </location>
</feature>
<keyword evidence="2" id="KW-0732">Signal</keyword>
<evidence type="ECO:0000256" key="1">
    <source>
        <dbReference type="SAM" id="MobiDB-lite"/>
    </source>
</evidence>
<feature type="compositionally biased region" description="Basic residues" evidence="1">
    <location>
        <begin position="79"/>
        <end position="95"/>
    </location>
</feature>
<dbReference type="EMBL" id="JAOB01000013">
    <property type="protein sequence ID" value="EUA68742.1"/>
    <property type="molecule type" value="Genomic_DNA"/>
</dbReference>
<feature type="compositionally biased region" description="Low complexity" evidence="1">
    <location>
        <begin position="149"/>
        <end position="168"/>
    </location>
</feature>
<sequence>MGRSTPLRAVAMGLQATSALVGASVNTAAATATSLASAGSGLPPCRFAKVPRCCPAAFRRDADPALLAWRGPRLDRGTRVNRSRRRRARARRARRDCRPARVTAARLNRPLSRVVVDIDGDRVSLRDLCRVVAEAEARYPRAPRDRAARPPACRGRPAAGDQDGNGQRQRGGLGAALVGRALRWPPMPNAVVAAAAVATYQPRVRRLLEDRIGKPTADTVLELAMAAAETVTLSLGSLAVDMTVEALKAAESVAEAKAWNRLEPRLAGTPTTRPATRRRGHAAAGDAADRHAAASALVQAVAAALIGAATRSIDGPPPRRW</sequence>